<evidence type="ECO:0000313" key="2">
    <source>
        <dbReference type="Proteomes" id="UP000029227"/>
    </source>
</evidence>
<dbReference type="STRING" id="754436.JCM19237_331"/>
<protein>
    <submittedName>
        <fullName evidence="1">Uncharacterized protein</fullName>
    </submittedName>
</protein>
<sequence length="42" mass="4664">MNLVENLTIYGHQPIDAVLSSPAILAMKMDESLKDKIKKHGL</sequence>
<accession>A0A090QYJ9</accession>
<reference evidence="1 2" key="1">
    <citation type="journal article" date="2014" name="Genome Announc.">
        <title>Draft Genome Sequences of Two Vibrionaceae Species, Vibrio ponticus C121 and Photobacterium aphoticum C119, Isolated as Coral Reef Microbiota.</title>
        <authorList>
            <person name="Al-saari N."/>
            <person name="Meirelles P.M."/>
            <person name="Mino S."/>
            <person name="Suda W."/>
            <person name="Oshima K."/>
            <person name="Hattori M."/>
            <person name="Ohkuma M."/>
            <person name="Thompson F.L."/>
            <person name="Gomez-Gil B."/>
            <person name="Sawabe T."/>
            <person name="Sawabe T."/>
        </authorList>
    </citation>
    <scope>NUCLEOTIDE SEQUENCE [LARGE SCALE GENOMIC DNA]</scope>
    <source>
        <strain evidence="1 2">JCM 19237</strain>
    </source>
</reference>
<dbReference type="EMBL" id="BBMN01000020">
    <property type="protein sequence ID" value="GAL07951.1"/>
    <property type="molecule type" value="Genomic_DNA"/>
</dbReference>
<dbReference type="Proteomes" id="UP000029227">
    <property type="component" value="Unassembled WGS sequence"/>
</dbReference>
<organism evidence="1 2">
    <name type="scientific">Photobacterium aphoticum</name>
    <dbReference type="NCBI Taxonomy" id="754436"/>
    <lineage>
        <taxon>Bacteria</taxon>
        <taxon>Pseudomonadati</taxon>
        <taxon>Pseudomonadota</taxon>
        <taxon>Gammaproteobacteria</taxon>
        <taxon>Vibrionales</taxon>
        <taxon>Vibrionaceae</taxon>
        <taxon>Photobacterium</taxon>
    </lineage>
</organism>
<evidence type="ECO:0000313" key="1">
    <source>
        <dbReference type="EMBL" id="GAL07951.1"/>
    </source>
</evidence>
<gene>
    <name evidence="1" type="ORF">JCM19237_331</name>
</gene>
<comment type="caution">
    <text evidence="1">The sequence shown here is derived from an EMBL/GenBank/DDBJ whole genome shotgun (WGS) entry which is preliminary data.</text>
</comment>
<proteinExistence type="predicted"/>
<dbReference type="AlphaFoldDB" id="A0A090QYJ9"/>
<name>A0A090QYJ9_9GAMM</name>